<feature type="transmembrane region" description="Helical" evidence="13">
    <location>
        <begin position="199"/>
        <end position="223"/>
    </location>
</feature>
<keyword evidence="9 13" id="KW-0472">Membrane</keyword>
<evidence type="ECO:0000313" key="15">
    <source>
        <dbReference type="Ensembl" id="ENSPCEP00000011534.1"/>
    </source>
</evidence>
<evidence type="ECO:0000256" key="1">
    <source>
        <dbReference type="ARBA" id="ARBA00002936"/>
    </source>
</evidence>
<evidence type="ECO:0000256" key="2">
    <source>
        <dbReference type="ARBA" id="ARBA00004651"/>
    </source>
</evidence>
<dbReference type="Ensembl" id="ENSPCET00000011908.1">
    <property type="protein sequence ID" value="ENSPCEP00000011534.1"/>
    <property type="gene ID" value="ENSPCEG00000009116.1"/>
</dbReference>
<evidence type="ECO:0000256" key="11">
    <source>
        <dbReference type="ARBA" id="ARBA00023224"/>
    </source>
</evidence>
<evidence type="ECO:0000256" key="6">
    <source>
        <dbReference type="ARBA" id="ARBA00022725"/>
    </source>
</evidence>
<proteinExistence type="inferred from homology"/>
<dbReference type="InterPro" id="IPR050516">
    <property type="entry name" value="Olfactory_GPCR"/>
</dbReference>
<keyword evidence="8 12" id="KW-0297">G-protein coupled receptor</keyword>
<sequence length="311" mass="34852">MSNQTVVTEFLLLGFSAIRELQILHFVVFLVVYLAALVGNLLIIIAIALNHHLHTPMYFFLMNLAILDLGSISVTVPKSMVNSLTNTRLISYSGCVTQVFLLFLFASADIALLTVMAYDRYVAICQPLHYEKVMDRKVCVQMAASAWITGVLNSALHTGNTFVLTFCGDNMVNQFFCEIPQLLRLTCSDSYLSEVGVTAFGACLALGCFVFIIMSYVHIFTTVLRMRSKQGRHKAFSTCIPHLIVFSMLLFTGAFAYLKPTSSSTSGLDLIMAVFYSVIPPMINPVIYSMRNKEIKDTLRKLTWWMLLNKN</sequence>
<feature type="transmembrane region" description="Helical" evidence="13">
    <location>
        <begin position="270"/>
        <end position="290"/>
    </location>
</feature>
<dbReference type="GO" id="GO:0004930">
    <property type="term" value="F:G protein-coupled receptor activity"/>
    <property type="evidence" value="ECO:0007669"/>
    <property type="project" value="UniProtKB-KW"/>
</dbReference>
<evidence type="ECO:0000256" key="10">
    <source>
        <dbReference type="ARBA" id="ARBA00023170"/>
    </source>
</evidence>
<keyword evidence="5 12" id="KW-0812">Transmembrane</keyword>
<evidence type="ECO:0000256" key="8">
    <source>
        <dbReference type="ARBA" id="ARBA00023040"/>
    </source>
</evidence>
<dbReference type="PROSITE" id="PS50262">
    <property type="entry name" value="G_PROTEIN_RECEP_F1_2"/>
    <property type="match status" value="1"/>
</dbReference>
<feature type="transmembrane region" description="Helical" evidence="13">
    <location>
        <begin position="56"/>
        <end position="76"/>
    </location>
</feature>
<dbReference type="FunFam" id="1.20.1070.10:FF:000037">
    <property type="entry name" value="Olfactory receptor"/>
    <property type="match status" value="1"/>
</dbReference>
<dbReference type="InterPro" id="IPR017452">
    <property type="entry name" value="GPCR_Rhodpsn_7TM"/>
</dbReference>
<feature type="domain" description="G-protein coupled receptors family 1 profile" evidence="14">
    <location>
        <begin position="39"/>
        <end position="288"/>
    </location>
</feature>
<evidence type="ECO:0000256" key="5">
    <source>
        <dbReference type="ARBA" id="ARBA00022692"/>
    </source>
</evidence>
<dbReference type="Pfam" id="PF13853">
    <property type="entry name" value="7tm_4"/>
    <property type="match status" value="1"/>
</dbReference>
<dbReference type="Gene3D" id="1.20.1070.10">
    <property type="entry name" value="Rhodopsin 7-helix transmembrane proteins"/>
    <property type="match status" value="1"/>
</dbReference>
<organism evidence="15 16">
    <name type="scientific">Pelusios castaneus</name>
    <name type="common">West African mud turtle</name>
    <dbReference type="NCBI Taxonomy" id="367368"/>
    <lineage>
        <taxon>Eukaryota</taxon>
        <taxon>Metazoa</taxon>
        <taxon>Chordata</taxon>
        <taxon>Craniata</taxon>
        <taxon>Vertebrata</taxon>
        <taxon>Euteleostomi</taxon>
        <taxon>Archelosauria</taxon>
        <taxon>Testudinata</taxon>
        <taxon>Testudines</taxon>
        <taxon>Pleurodira</taxon>
        <taxon>Pelomedusidae</taxon>
        <taxon>Pelusios</taxon>
    </lineage>
</organism>
<name>A0A8C8RVH7_9SAUR</name>
<dbReference type="AlphaFoldDB" id="A0A8C8RVH7"/>
<protein>
    <recommendedName>
        <fullName evidence="13">Olfactory receptor</fullName>
    </recommendedName>
</protein>
<keyword evidence="16" id="KW-1185">Reference proteome</keyword>
<dbReference type="Proteomes" id="UP000694393">
    <property type="component" value="Unplaced"/>
</dbReference>
<evidence type="ECO:0000256" key="13">
    <source>
        <dbReference type="RuleBase" id="RU363047"/>
    </source>
</evidence>
<dbReference type="InterPro" id="IPR000276">
    <property type="entry name" value="GPCR_Rhodpsn"/>
</dbReference>
<accession>A0A8C8RVH7</accession>
<keyword evidence="3 13" id="KW-1003">Cell membrane</keyword>
<reference evidence="15" key="2">
    <citation type="submission" date="2025-09" db="UniProtKB">
        <authorList>
            <consortium name="Ensembl"/>
        </authorList>
    </citation>
    <scope>IDENTIFICATION</scope>
</reference>
<dbReference type="InterPro" id="IPR000725">
    <property type="entry name" value="Olfact_rcpt"/>
</dbReference>
<feature type="transmembrane region" description="Helical" evidence="13">
    <location>
        <begin position="96"/>
        <end position="118"/>
    </location>
</feature>
<dbReference type="GO" id="GO:0005886">
    <property type="term" value="C:plasma membrane"/>
    <property type="evidence" value="ECO:0007669"/>
    <property type="project" value="UniProtKB-SubCell"/>
</dbReference>
<dbReference type="CDD" id="cd15227">
    <property type="entry name" value="7tmA_OR14-like"/>
    <property type="match status" value="1"/>
</dbReference>
<keyword evidence="4 13" id="KW-0716">Sensory transduction</keyword>
<dbReference type="PRINTS" id="PR00245">
    <property type="entry name" value="OLFACTORYR"/>
</dbReference>
<comment type="similarity">
    <text evidence="12">Belongs to the G-protein coupled receptor 1 family.</text>
</comment>
<keyword evidence="7 13" id="KW-1133">Transmembrane helix</keyword>
<reference evidence="15" key="1">
    <citation type="submission" date="2025-08" db="UniProtKB">
        <authorList>
            <consortium name="Ensembl"/>
        </authorList>
    </citation>
    <scope>IDENTIFICATION</scope>
</reference>
<comment type="subcellular location">
    <subcellularLocation>
        <location evidence="2 13">Cell membrane</location>
        <topology evidence="2 13">Multi-pass membrane protein</topology>
    </subcellularLocation>
</comment>
<keyword evidence="10 12" id="KW-0675">Receptor</keyword>
<evidence type="ECO:0000256" key="3">
    <source>
        <dbReference type="ARBA" id="ARBA00022475"/>
    </source>
</evidence>
<keyword evidence="6 13" id="KW-0552">Olfaction</keyword>
<dbReference type="GO" id="GO:0004984">
    <property type="term" value="F:olfactory receptor activity"/>
    <property type="evidence" value="ECO:0007669"/>
    <property type="project" value="InterPro"/>
</dbReference>
<feature type="transmembrane region" description="Helical" evidence="13">
    <location>
        <begin position="235"/>
        <end position="258"/>
    </location>
</feature>
<dbReference type="PANTHER" id="PTHR26452">
    <property type="entry name" value="OLFACTORY RECEPTOR"/>
    <property type="match status" value="1"/>
</dbReference>
<evidence type="ECO:0000256" key="9">
    <source>
        <dbReference type="ARBA" id="ARBA00023136"/>
    </source>
</evidence>
<evidence type="ECO:0000256" key="12">
    <source>
        <dbReference type="RuleBase" id="RU000688"/>
    </source>
</evidence>
<keyword evidence="11 12" id="KW-0807">Transducer</keyword>
<evidence type="ECO:0000313" key="16">
    <source>
        <dbReference type="Proteomes" id="UP000694393"/>
    </source>
</evidence>
<evidence type="ECO:0000256" key="4">
    <source>
        <dbReference type="ARBA" id="ARBA00022606"/>
    </source>
</evidence>
<evidence type="ECO:0000259" key="14">
    <source>
        <dbReference type="PROSITE" id="PS50262"/>
    </source>
</evidence>
<evidence type="ECO:0000256" key="7">
    <source>
        <dbReference type="ARBA" id="ARBA00022989"/>
    </source>
</evidence>
<dbReference type="PROSITE" id="PS00237">
    <property type="entry name" value="G_PROTEIN_RECEP_F1_1"/>
    <property type="match status" value="1"/>
</dbReference>
<dbReference type="SUPFAM" id="SSF81321">
    <property type="entry name" value="Family A G protein-coupled receptor-like"/>
    <property type="match status" value="1"/>
</dbReference>
<dbReference type="PRINTS" id="PR00237">
    <property type="entry name" value="GPCRRHODOPSN"/>
</dbReference>
<feature type="transmembrane region" description="Helical" evidence="13">
    <location>
        <begin position="23"/>
        <end position="49"/>
    </location>
</feature>
<comment type="function">
    <text evidence="1">Odorant receptor.</text>
</comment>